<keyword evidence="9" id="KW-1185">Reference proteome</keyword>
<feature type="domain" description="Metallo-beta-lactamase" evidence="7">
    <location>
        <begin position="27"/>
        <end position="195"/>
    </location>
</feature>
<dbReference type="InterPro" id="IPR039344">
    <property type="entry name" value="MBLAC1"/>
</dbReference>
<evidence type="ECO:0000256" key="1">
    <source>
        <dbReference type="ARBA" id="ARBA00004514"/>
    </source>
</evidence>
<organism evidence="8 9">
    <name type="scientific">Polypedilum vanderplanki</name>
    <name type="common">Sleeping chironomid midge</name>
    <dbReference type="NCBI Taxonomy" id="319348"/>
    <lineage>
        <taxon>Eukaryota</taxon>
        <taxon>Metazoa</taxon>
        <taxon>Ecdysozoa</taxon>
        <taxon>Arthropoda</taxon>
        <taxon>Hexapoda</taxon>
        <taxon>Insecta</taxon>
        <taxon>Pterygota</taxon>
        <taxon>Neoptera</taxon>
        <taxon>Endopterygota</taxon>
        <taxon>Diptera</taxon>
        <taxon>Nematocera</taxon>
        <taxon>Chironomoidea</taxon>
        <taxon>Chironomidae</taxon>
        <taxon>Chironominae</taxon>
        <taxon>Polypedilum</taxon>
        <taxon>Polypedilum</taxon>
    </lineage>
</organism>
<proteinExistence type="predicted"/>
<comment type="caution">
    <text evidence="8">The sequence shown here is derived from an EMBL/GenBank/DDBJ whole genome shotgun (WGS) entry which is preliminary data.</text>
</comment>
<dbReference type="PANTHER" id="PTHR23200:SF48">
    <property type="entry name" value="METALLO-BETA-LACTAMASE DOMAIN-CONTAINING PROTEIN 1"/>
    <property type="match status" value="1"/>
</dbReference>
<evidence type="ECO:0000259" key="7">
    <source>
        <dbReference type="SMART" id="SM00849"/>
    </source>
</evidence>
<dbReference type="SMART" id="SM00849">
    <property type="entry name" value="Lactamase_B"/>
    <property type="match status" value="1"/>
</dbReference>
<evidence type="ECO:0000256" key="5">
    <source>
        <dbReference type="ARBA" id="ARBA00044690"/>
    </source>
</evidence>
<reference evidence="8" key="1">
    <citation type="submission" date="2021-03" db="EMBL/GenBank/DDBJ databases">
        <title>Chromosome level genome of the anhydrobiotic midge Polypedilum vanderplanki.</title>
        <authorList>
            <person name="Yoshida Y."/>
            <person name="Kikawada T."/>
            <person name="Gusev O."/>
        </authorList>
    </citation>
    <scope>NUCLEOTIDE SEQUENCE</scope>
    <source>
        <strain evidence="8">NIAS01</strain>
        <tissue evidence="8">Whole body or cell culture</tissue>
    </source>
</reference>
<dbReference type="GO" id="GO:0005829">
    <property type="term" value="C:cytosol"/>
    <property type="evidence" value="ECO:0007669"/>
    <property type="project" value="UniProtKB-SubCell"/>
</dbReference>
<evidence type="ECO:0000256" key="2">
    <source>
        <dbReference type="ARBA" id="ARBA00011738"/>
    </source>
</evidence>
<dbReference type="Proteomes" id="UP001107558">
    <property type="component" value="Chromosome 3"/>
</dbReference>
<dbReference type="AlphaFoldDB" id="A0A9J6BS84"/>
<comment type="function">
    <text evidence="6">Endoribonuclease that catalyzes the hydrolysis of histone-coding pre-mRNA 3'-end. Involved in histone pre-mRNA processing during the S-phase of the cell cycle, which is required for entering/progressing through S-phase. Cleaves histone pre-mRNA at a major and a minor cleavage site after the 5'-ACCCA-3' and the 5'-ACCCACA-3' sequence, respectively, and located downstream of the stem-loop. May require the presence of the HDE element located at the histone pre-RNA 3'-end to avoid non-specific cleavage.</text>
</comment>
<name>A0A9J6BS84_POLVA</name>
<gene>
    <name evidence="8" type="ORF">PVAND_002717</name>
</gene>
<evidence type="ECO:0000256" key="6">
    <source>
        <dbReference type="ARBA" id="ARBA00045869"/>
    </source>
</evidence>
<evidence type="ECO:0000313" key="9">
    <source>
        <dbReference type="Proteomes" id="UP001107558"/>
    </source>
</evidence>
<dbReference type="Pfam" id="PF00753">
    <property type="entry name" value="Lactamase_B"/>
    <property type="match status" value="1"/>
</dbReference>
<dbReference type="OrthoDB" id="10250730at2759"/>
<dbReference type="SUPFAM" id="SSF56281">
    <property type="entry name" value="Metallo-hydrolase/oxidoreductase"/>
    <property type="match status" value="1"/>
</dbReference>
<protein>
    <recommendedName>
        <fullName evidence="3">Metallo-beta-lactamase domain-containing protein 1</fullName>
    </recommendedName>
    <alternativeName>
        <fullName evidence="4">Endoribonuclease MBLAC1</fullName>
    </alternativeName>
</protein>
<sequence>MNHQNHIIELFAGFSTNNKEKREMKANCTVTLIKGENKIVLVDTMTAWDKDVLLKELKFHHVAPEDVDYLVCTHGHSDHCGNMNLFLKATHFVGSCVSHKHMYYYHDFENNPYKLDNNIEVIFTPGHTSTCVSVIVKNTNLDHGRSVAIVGDLFEREEDIFDESLWIEAGTEDEKKQRINRLKIAEMVDFIIPGHGGRFAVTEEIRQKLREDIKQ</sequence>
<comment type="subcellular location">
    <subcellularLocation>
        <location evidence="1">Cytoplasm</location>
        <location evidence="1">Cytosol</location>
    </subcellularLocation>
</comment>
<accession>A0A9J6BS84</accession>
<dbReference type="GO" id="GO:0031123">
    <property type="term" value="P:RNA 3'-end processing"/>
    <property type="evidence" value="ECO:0007669"/>
    <property type="project" value="UniProtKB-ARBA"/>
</dbReference>
<dbReference type="CDD" id="cd07711">
    <property type="entry name" value="MBLAC1-like_MBL-fold"/>
    <property type="match status" value="1"/>
</dbReference>
<comment type="subunit">
    <text evidence="2">Homodimer.</text>
</comment>
<dbReference type="InterPro" id="IPR036866">
    <property type="entry name" value="RibonucZ/Hydroxyglut_hydro"/>
</dbReference>
<evidence type="ECO:0000256" key="4">
    <source>
        <dbReference type="ARBA" id="ARBA00032988"/>
    </source>
</evidence>
<dbReference type="InterPro" id="IPR001279">
    <property type="entry name" value="Metallo-B-lactamas"/>
</dbReference>
<comment type="catalytic activity">
    <reaction evidence="5">
        <text>a ribonucleotidyl-ribonucleotide-RNA + H2O = a 3'-end ribonucleotide-RNA + a 5'-end 5'-phospho-ribonucleoside-RNA + H(+)</text>
        <dbReference type="Rhea" id="RHEA:68096"/>
        <dbReference type="Rhea" id="RHEA-COMP:15179"/>
        <dbReference type="Rhea" id="RHEA-COMP:17355"/>
        <dbReference type="Rhea" id="RHEA-COMP:17428"/>
        <dbReference type="ChEBI" id="CHEBI:15377"/>
        <dbReference type="ChEBI" id="CHEBI:15378"/>
        <dbReference type="ChEBI" id="CHEBI:74896"/>
        <dbReference type="ChEBI" id="CHEBI:138282"/>
        <dbReference type="ChEBI" id="CHEBI:173118"/>
    </reaction>
    <physiologicalReaction direction="left-to-right" evidence="5">
        <dbReference type="Rhea" id="RHEA:68097"/>
    </physiologicalReaction>
</comment>
<dbReference type="EMBL" id="JADBJN010000003">
    <property type="protein sequence ID" value="KAG5672602.1"/>
    <property type="molecule type" value="Genomic_DNA"/>
</dbReference>
<dbReference type="PANTHER" id="PTHR23200">
    <property type="entry name" value="METALLO-BETA-LACTAMASE DOMAIN-CONTAINING PROTEIN 1"/>
    <property type="match status" value="1"/>
</dbReference>
<dbReference type="Gene3D" id="3.60.15.10">
    <property type="entry name" value="Ribonuclease Z/Hydroxyacylglutathione hydrolase-like"/>
    <property type="match status" value="1"/>
</dbReference>
<evidence type="ECO:0000256" key="3">
    <source>
        <dbReference type="ARBA" id="ARBA00014856"/>
    </source>
</evidence>
<evidence type="ECO:0000313" key="8">
    <source>
        <dbReference type="EMBL" id="KAG5672602.1"/>
    </source>
</evidence>